<evidence type="ECO:0000259" key="18">
    <source>
        <dbReference type="Pfam" id="PF00361"/>
    </source>
</evidence>
<evidence type="ECO:0000256" key="13">
    <source>
        <dbReference type="ARBA" id="ARBA00023128"/>
    </source>
</evidence>
<dbReference type="GO" id="GO:0015990">
    <property type="term" value="P:electron transport coupled proton transport"/>
    <property type="evidence" value="ECO:0007669"/>
    <property type="project" value="TreeGrafter"/>
</dbReference>
<feature type="transmembrane region" description="Helical" evidence="17">
    <location>
        <begin position="263"/>
        <end position="283"/>
    </location>
</feature>
<keyword evidence="5" id="KW-0679">Respiratory chain</keyword>
<dbReference type="EMBL" id="KJ607173">
    <property type="protein sequence ID" value="AID49101.1"/>
    <property type="molecule type" value="Genomic_DNA"/>
</dbReference>
<evidence type="ECO:0000256" key="11">
    <source>
        <dbReference type="ARBA" id="ARBA00023027"/>
    </source>
</evidence>
<dbReference type="GO" id="GO:0008137">
    <property type="term" value="F:NADH dehydrogenase (ubiquinone) activity"/>
    <property type="evidence" value="ECO:0007669"/>
    <property type="project" value="UniProtKB-EC"/>
</dbReference>
<evidence type="ECO:0000256" key="3">
    <source>
        <dbReference type="ARBA" id="ARBA00021096"/>
    </source>
</evidence>
<evidence type="ECO:0000256" key="17">
    <source>
        <dbReference type="SAM" id="Phobius"/>
    </source>
</evidence>
<feature type="transmembrane region" description="Helical" evidence="17">
    <location>
        <begin position="91"/>
        <end position="118"/>
    </location>
</feature>
<keyword evidence="8" id="KW-1278">Translocase</keyword>
<dbReference type="InterPro" id="IPR010934">
    <property type="entry name" value="NADH_DH_su5_C"/>
</dbReference>
<proteinExistence type="predicted"/>
<dbReference type="RefSeq" id="YP_009114564.1">
    <property type="nucleotide sequence ID" value="NC_026081.1"/>
</dbReference>
<dbReference type="PRINTS" id="PR01434">
    <property type="entry name" value="NADHDHGNASE5"/>
</dbReference>
<evidence type="ECO:0000256" key="4">
    <source>
        <dbReference type="ARBA" id="ARBA00022448"/>
    </source>
</evidence>
<dbReference type="GO" id="GO:0003954">
    <property type="term" value="F:NADH dehydrogenase activity"/>
    <property type="evidence" value="ECO:0007669"/>
    <property type="project" value="TreeGrafter"/>
</dbReference>
<dbReference type="CTD" id="4540"/>
<feature type="transmembrane region" description="Helical" evidence="17">
    <location>
        <begin position="550"/>
        <end position="570"/>
    </location>
</feature>
<keyword evidence="14 17" id="KW-0472">Membrane</keyword>
<feature type="domain" description="NADH dehydrogenase subunit 5 C-terminal" evidence="19">
    <location>
        <begin position="382"/>
        <end position="564"/>
    </location>
</feature>
<protein>
    <recommendedName>
        <fullName evidence="3">NADH-ubiquinone oxidoreductase chain 5</fullName>
        <ecNumber evidence="2">7.1.1.2</ecNumber>
    </recommendedName>
    <alternativeName>
        <fullName evidence="15">NADH dehydrogenase subunit 5</fullName>
    </alternativeName>
</protein>
<feature type="transmembrane region" description="Helical" evidence="17">
    <location>
        <begin position="364"/>
        <end position="388"/>
    </location>
</feature>
<dbReference type="InterPro" id="IPR003945">
    <property type="entry name" value="NU5C-like"/>
</dbReference>
<keyword evidence="9" id="KW-0249">Electron transport</keyword>
<feature type="transmembrane region" description="Helical" evidence="17">
    <location>
        <begin position="445"/>
        <end position="462"/>
    </location>
</feature>
<evidence type="ECO:0000256" key="14">
    <source>
        <dbReference type="ARBA" id="ARBA00023136"/>
    </source>
</evidence>
<dbReference type="AlphaFoldDB" id="A0A0A7CJY1"/>
<reference evidence="20" key="1">
    <citation type="journal article" date="2015" name="Gene">
        <title>The complete mitochondrial DNA of Tegillarca granosa and comparative mitogenomic analyses of three Arcidae species.</title>
        <authorList>
            <person name="Sun S."/>
            <person name="Kong L."/>
            <person name="Yu H."/>
            <person name="Li Q."/>
        </authorList>
    </citation>
    <scope>NUCLEOTIDE SEQUENCE</scope>
</reference>
<dbReference type="GO" id="GO:0005743">
    <property type="term" value="C:mitochondrial inner membrane"/>
    <property type="evidence" value="ECO:0007669"/>
    <property type="project" value="UniProtKB-SubCell"/>
</dbReference>
<keyword evidence="4" id="KW-0813">Transport</keyword>
<dbReference type="PANTHER" id="PTHR42829">
    <property type="entry name" value="NADH-UBIQUINONE OXIDOREDUCTASE CHAIN 5"/>
    <property type="match status" value="1"/>
</dbReference>
<feature type="transmembrane region" description="Helical" evidence="17">
    <location>
        <begin position="238"/>
        <end position="256"/>
    </location>
</feature>
<dbReference type="Pfam" id="PF06455">
    <property type="entry name" value="NADH5_C"/>
    <property type="match status" value="1"/>
</dbReference>
<evidence type="ECO:0000259" key="19">
    <source>
        <dbReference type="Pfam" id="PF06455"/>
    </source>
</evidence>
<feature type="domain" description="NADH:quinone oxidoreductase/Mrp antiporter transmembrane" evidence="18">
    <location>
        <begin position="110"/>
        <end position="380"/>
    </location>
</feature>
<evidence type="ECO:0000256" key="7">
    <source>
        <dbReference type="ARBA" id="ARBA00022792"/>
    </source>
</evidence>
<feature type="transmembrane region" description="Helical" evidence="17">
    <location>
        <begin position="332"/>
        <end position="352"/>
    </location>
</feature>
<comment type="catalytic activity">
    <reaction evidence="16">
        <text>a ubiquinone + NADH + 5 H(+)(in) = a ubiquinol + NAD(+) + 4 H(+)(out)</text>
        <dbReference type="Rhea" id="RHEA:29091"/>
        <dbReference type="Rhea" id="RHEA-COMP:9565"/>
        <dbReference type="Rhea" id="RHEA-COMP:9566"/>
        <dbReference type="ChEBI" id="CHEBI:15378"/>
        <dbReference type="ChEBI" id="CHEBI:16389"/>
        <dbReference type="ChEBI" id="CHEBI:17976"/>
        <dbReference type="ChEBI" id="CHEBI:57540"/>
        <dbReference type="ChEBI" id="CHEBI:57945"/>
        <dbReference type="EC" id="7.1.1.2"/>
    </reaction>
</comment>
<dbReference type="GeneID" id="22833074"/>
<gene>
    <name evidence="20" type="primary">ND5</name>
</gene>
<keyword evidence="6 17" id="KW-0812">Transmembrane</keyword>
<accession>A0A0A7CJY1</accession>
<evidence type="ECO:0000256" key="15">
    <source>
        <dbReference type="ARBA" id="ARBA00031027"/>
    </source>
</evidence>
<keyword evidence="7" id="KW-0999">Mitochondrion inner membrane</keyword>
<keyword evidence="11" id="KW-0520">NAD</keyword>
<evidence type="ECO:0000256" key="16">
    <source>
        <dbReference type="ARBA" id="ARBA00049551"/>
    </source>
</evidence>
<dbReference type="PANTHER" id="PTHR42829:SF2">
    <property type="entry name" value="NADH-UBIQUINONE OXIDOREDUCTASE CHAIN 5"/>
    <property type="match status" value="1"/>
</dbReference>
<dbReference type="Pfam" id="PF00361">
    <property type="entry name" value="Proton_antipo_M"/>
    <property type="match status" value="1"/>
</dbReference>
<evidence type="ECO:0000256" key="5">
    <source>
        <dbReference type="ARBA" id="ARBA00022660"/>
    </source>
</evidence>
<dbReference type="EC" id="7.1.1.2" evidence="2"/>
<keyword evidence="10 17" id="KW-1133">Transmembrane helix</keyword>
<evidence type="ECO:0000256" key="9">
    <source>
        <dbReference type="ARBA" id="ARBA00022982"/>
    </source>
</evidence>
<evidence type="ECO:0000256" key="12">
    <source>
        <dbReference type="ARBA" id="ARBA00023075"/>
    </source>
</evidence>
<feature type="transmembrane region" description="Helical" evidence="17">
    <location>
        <begin position="199"/>
        <end position="226"/>
    </location>
</feature>
<evidence type="ECO:0000256" key="2">
    <source>
        <dbReference type="ARBA" id="ARBA00012944"/>
    </source>
</evidence>
<sequence length="571" mass="62475">MKKLGMGMGVVFWALLMFVFSVVSVVGMWVIWGRMVCVEVKVVGVSAEMLDVLMVLDVVSLSFMSLVFFISSCVLFYSVSYMGSDEMSSRLVGLMVVFVFSMVLLILFPSLLGLILGWDGLGLSSFLLVVFYQNDNALASGMITALSNRIGDGLLITSMGMCLGSGHWNSFFEMSWLVGVFVGLASITKSAQVPLRAWLPAAMAAPTPVSSLVHSSTLVTAGVYLLLRYGVVAEMADILLVLSSMTLILGGVSALFEGDVKKVVALSTLSQLGMMVFVVSLGFKVFCLFHLYMHALLKASLFLAVGAIIHARNEQDINFLSGSILDSPGSSAVVVVSCGALSGIPFLCGWFSKDVILEVLLGGVSWVYSFILFLGVVSSVIYSGRLVWMCVFSPVGFAPMNQSADCKVMLASMWLLLLGVVFGGPFFYYWLGVESVVVVNEFDKFVGLVIIGFGCLFVFNWFTQRVKYVNWKESKKEFFCSQLWLDFCKMMWFLPLLSGEVGIGMLKLGNASFVYLEQGWMEFFGGKGAKEIWGVFFSLHQRMQMGGMNLTLTVMSLSFFVIVVGVGVNYC</sequence>
<evidence type="ECO:0000313" key="20">
    <source>
        <dbReference type="EMBL" id="AID49101.1"/>
    </source>
</evidence>
<feature type="transmembrane region" description="Helical" evidence="17">
    <location>
        <begin position="408"/>
        <end position="430"/>
    </location>
</feature>
<feature type="transmembrane region" description="Helical" evidence="17">
    <location>
        <begin position="52"/>
        <end position="79"/>
    </location>
</feature>
<evidence type="ECO:0000256" key="1">
    <source>
        <dbReference type="ARBA" id="ARBA00004448"/>
    </source>
</evidence>
<dbReference type="InterPro" id="IPR001750">
    <property type="entry name" value="ND/Mrp_TM"/>
</dbReference>
<comment type="subcellular location">
    <subcellularLocation>
        <location evidence="1">Mitochondrion inner membrane</location>
        <topology evidence="1">Multi-pass membrane protein</topology>
    </subcellularLocation>
</comment>
<geneLocation type="mitochondrion" evidence="20"/>
<keyword evidence="13 20" id="KW-0496">Mitochondrion</keyword>
<dbReference type="GO" id="GO:0042773">
    <property type="term" value="P:ATP synthesis coupled electron transport"/>
    <property type="evidence" value="ECO:0007669"/>
    <property type="project" value="InterPro"/>
</dbReference>
<evidence type="ECO:0000256" key="6">
    <source>
        <dbReference type="ARBA" id="ARBA00022692"/>
    </source>
</evidence>
<name>A0A0A7CJY1_TEGGR</name>
<feature type="transmembrane region" description="Helical" evidence="17">
    <location>
        <begin position="12"/>
        <end position="32"/>
    </location>
</feature>
<keyword evidence="12" id="KW-0830">Ubiquinone</keyword>
<organism evidence="20">
    <name type="scientific">Tegillarca granosa</name>
    <name type="common">Malaysian cockle</name>
    <name type="synonym">Anadara granosa</name>
    <dbReference type="NCBI Taxonomy" id="220873"/>
    <lineage>
        <taxon>Eukaryota</taxon>
        <taxon>Metazoa</taxon>
        <taxon>Spiralia</taxon>
        <taxon>Lophotrochozoa</taxon>
        <taxon>Mollusca</taxon>
        <taxon>Bivalvia</taxon>
        <taxon>Autobranchia</taxon>
        <taxon>Pteriomorphia</taxon>
        <taxon>Arcoida</taxon>
        <taxon>Arcoidea</taxon>
        <taxon>Arcidae</taxon>
        <taxon>Tegillarca</taxon>
    </lineage>
</organism>
<evidence type="ECO:0000256" key="10">
    <source>
        <dbReference type="ARBA" id="ARBA00022989"/>
    </source>
</evidence>
<evidence type="ECO:0000256" key="8">
    <source>
        <dbReference type="ARBA" id="ARBA00022967"/>
    </source>
</evidence>